<dbReference type="Gene3D" id="3.30.420.150">
    <property type="entry name" value="Exopolyphosphatase. Domain 2"/>
    <property type="match status" value="1"/>
</dbReference>
<keyword evidence="4" id="KW-1185">Reference proteome</keyword>
<feature type="region of interest" description="Disordered" evidence="1">
    <location>
        <begin position="1"/>
        <end position="46"/>
    </location>
</feature>
<dbReference type="EMBL" id="BMZB01000004">
    <property type="protein sequence ID" value="GGZ39548.1"/>
    <property type="molecule type" value="Genomic_DNA"/>
</dbReference>
<evidence type="ECO:0000259" key="2">
    <source>
        <dbReference type="Pfam" id="PF02541"/>
    </source>
</evidence>
<sequence length="402" mass="43933">MSHMTKAPSDHSGRPVASGKALNSASENPGAARRSEGLKRRRRGSAQQAAASDIANYAALDLGTNNCRLMIASFQNGQFKIVEAFSRIVRLGEGVSSTGNLQPAAMERAMASLRQCAEKIKRRNVVKIRAVATQACRAAGNGADFIARVERETGLKLTIITPEEEARLAVVGCASLLDTPAKAAIVMDVGGGSTEISWLDLSQYTPPKDIATTGNLKLIKNHPLPKCWLSIPKGVVNLAERFPEPKDGDPKVWFQAMVADVQAELEKFRDADGMTEHFFNGETYMIGTSGAITSLAGMHLGLERYDRSRVDGLWMTHDDCKAVINRLLELGQKGREYEPCIGKDRADLVLAGAALLEAVQNLWPSQRLRVADRGLREGLLLSMIKKKTRHRRRRKPGTHKTV</sequence>
<dbReference type="PANTHER" id="PTHR30005">
    <property type="entry name" value="EXOPOLYPHOSPHATASE"/>
    <property type="match status" value="1"/>
</dbReference>
<proteinExistence type="predicted"/>
<dbReference type="GO" id="GO:0016462">
    <property type="term" value="F:pyrophosphatase activity"/>
    <property type="evidence" value="ECO:0007669"/>
    <property type="project" value="TreeGrafter"/>
</dbReference>
<dbReference type="AlphaFoldDB" id="A0A918QDI3"/>
<reference evidence="3" key="1">
    <citation type="journal article" date="2014" name="Int. J. Syst. Evol. Microbiol.">
        <title>Complete genome sequence of Corynebacterium casei LMG S-19264T (=DSM 44701T), isolated from a smear-ripened cheese.</title>
        <authorList>
            <consortium name="US DOE Joint Genome Institute (JGI-PGF)"/>
            <person name="Walter F."/>
            <person name="Albersmeier A."/>
            <person name="Kalinowski J."/>
            <person name="Ruckert C."/>
        </authorList>
    </citation>
    <scope>NUCLEOTIDE SEQUENCE</scope>
    <source>
        <strain evidence="3">KCTC 32296</strain>
    </source>
</reference>
<dbReference type="Pfam" id="PF02541">
    <property type="entry name" value="Ppx-GppA"/>
    <property type="match status" value="1"/>
</dbReference>
<reference evidence="3" key="2">
    <citation type="submission" date="2020-09" db="EMBL/GenBank/DDBJ databases">
        <authorList>
            <person name="Sun Q."/>
            <person name="Kim S."/>
        </authorList>
    </citation>
    <scope>NUCLEOTIDE SEQUENCE</scope>
    <source>
        <strain evidence="3">KCTC 32296</strain>
    </source>
</reference>
<evidence type="ECO:0000256" key="1">
    <source>
        <dbReference type="SAM" id="MobiDB-lite"/>
    </source>
</evidence>
<dbReference type="SUPFAM" id="SSF53067">
    <property type="entry name" value="Actin-like ATPase domain"/>
    <property type="match status" value="2"/>
</dbReference>
<name>A0A918QDI3_9CAUL</name>
<accession>A0A918QDI3</accession>
<comment type="caution">
    <text evidence="3">The sequence shown here is derived from an EMBL/GenBank/DDBJ whole genome shotgun (WGS) entry which is preliminary data.</text>
</comment>
<dbReference type="InterPro" id="IPR003695">
    <property type="entry name" value="Ppx_GppA_N"/>
</dbReference>
<feature type="domain" description="Ppx/GppA phosphatase N-terminal" evidence="2">
    <location>
        <begin position="71"/>
        <end position="386"/>
    </location>
</feature>
<dbReference type="CDD" id="cd24054">
    <property type="entry name" value="ASKHA_NBD_AaPPX-GppA_MtPPX2-like"/>
    <property type="match status" value="1"/>
</dbReference>
<dbReference type="Proteomes" id="UP000662572">
    <property type="component" value="Unassembled WGS sequence"/>
</dbReference>
<organism evidence="3 4">
    <name type="scientific">Asticcacaulis endophyticus</name>
    <dbReference type="NCBI Taxonomy" id="1395890"/>
    <lineage>
        <taxon>Bacteria</taxon>
        <taxon>Pseudomonadati</taxon>
        <taxon>Pseudomonadota</taxon>
        <taxon>Alphaproteobacteria</taxon>
        <taxon>Caulobacterales</taxon>
        <taxon>Caulobacteraceae</taxon>
        <taxon>Asticcacaulis</taxon>
    </lineage>
</organism>
<dbReference type="Gene3D" id="3.30.420.40">
    <property type="match status" value="1"/>
</dbReference>
<dbReference type="InterPro" id="IPR050273">
    <property type="entry name" value="GppA/Ppx_hydrolase"/>
</dbReference>
<evidence type="ECO:0000313" key="3">
    <source>
        <dbReference type="EMBL" id="GGZ39548.1"/>
    </source>
</evidence>
<dbReference type="InterPro" id="IPR043129">
    <property type="entry name" value="ATPase_NBD"/>
</dbReference>
<dbReference type="PANTHER" id="PTHR30005:SF0">
    <property type="entry name" value="RETROGRADE REGULATION PROTEIN 2"/>
    <property type="match status" value="1"/>
</dbReference>
<evidence type="ECO:0000313" key="4">
    <source>
        <dbReference type="Proteomes" id="UP000662572"/>
    </source>
</evidence>
<gene>
    <name evidence="3" type="ORF">GCM10011273_27670</name>
</gene>
<protein>
    <submittedName>
        <fullName evidence="3">Exopolyphosphatase GppA</fullName>
    </submittedName>
</protein>